<comment type="caution">
    <text evidence="1">The sequence shown here is derived from an EMBL/GenBank/DDBJ whole genome shotgun (WGS) entry which is preliminary data.</text>
</comment>
<evidence type="ECO:0000313" key="1">
    <source>
        <dbReference type="EMBL" id="RMO82886.1"/>
    </source>
</evidence>
<protein>
    <submittedName>
        <fullName evidence="1">Transposase IS66</fullName>
    </submittedName>
</protein>
<proteinExistence type="predicted"/>
<dbReference type="NCBIfam" id="NF033819">
    <property type="entry name" value="IS66_TnpB"/>
    <property type="match status" value="1"/>
</dbReference>
<dbReference type="PANTHER" id="PTHR36455:SF1">
    <property type="entry name" value="BLR8292 PROTEIN"/>
    <property type="match status" value="1"/>
</dbReference>
<dbReference type="EMBL" id="RBPY01000009">
    <property type="protein sequence ID" value="RMO82886.1"/>
    <property type="molecule type" value="Genomic_DNA"/>
</dbReference>
<organism evidence="1 2">
    <name type="scientific">Pseudomonas syringae pv. primulae</name>
    <dbReference type="NCBI Taxonomy" id="251707"/>
    <lineage>
        <taxon>Bacteria</taxon>
        <taxon>Pseudomonadati</taxon>
        <taxon>Pseudomonadota</taxon>
        <taxon>Gammaproteobacteria</taxon>
        <taxon>Pseudomonadales</taxon>
        <taxon>Pseudomonadaceae</taxon>
        <taxon>Pseudomonas</taxon>
    </lineage>
</organism>
<name>A0A3M3YKX8_9PSED</name>
<dbReference type="InterPro" id="IPR008878">
    <property type="entry name" value="Transposase_IS66_Orf2"/>
</dbReference>
<dbReference type="PANTHER" id="PTHR36455">
    <property type="match status" value="1"/>
</dbReference>
<dbReference type="AlphaFoldDB" id="A0A3M3YKX8"/>
<gene>
    <name evidence="1" type="ORF">ALQ36_102363</name>
</gene>
<sequence>MPIRQLKLDAVLPILFRSQLPMMRPDAKVEKVYLYPKPVDFRKSIDSLAALVELDIKVAVFDPVLFVFLNRHRNRVKILYWERNGFCLWLKRLESERFKTSPNETDEAIVLTVQELNWLLDGFDLWRNRPHKVLTPILDVGAGQRAARSKSRPVRLHLQPCAGSAAVPAGNLSWLRDDR</sequence>
<reference evidence="1 2" key="1">
    <citation type="submission" date="2018-08" db="EMBL/GenBank/DDBJ databases">
        <title>Recombination of ecologically and evolutionarily significant loci maintains genetic cohesion in the Pseudomonas syringae species complex.</title>
        <authorList>
            <person name="Dillon M."/>
            <person name="Thakur S."/>
            <person name="Almeida R.N.D."/>
            <person name="Weir B.S."/>
            <person name="Guttman D.S."/>
        </authorList>
    </citation>
    <scope>NUCLEOTIDE SEQUENCE [LARGE SCALE GENOMIC DNA]</scope>
    <source>
        <strain evidence="1 2">ICMP 2732</strain>
    </source>
</reference>
<accession>A0A3M3YKX8</accession>
<evidence type="ECO:0000313" key="2">
    <source>
        <dbReference type="Proteomes" id="UP000281350"/>
    </source>
</evidence>
<dbReference type="Pfam" id="PF05717">
    <property type="entry name" value="TnpB_IS66"/>
    <property type="match status" value="1"/>
</dbReference>
<dbReference type="Proteomes" id="UP000281350">
    <property type="component" value="Unassembled WGS sequence"/>
</dbReference>